<gene>
    <name evidence="2" type="primary">atp8</name>
</gene>
<reference evidence="2" key="1">
    <citation type="journal article" date="2015" name="Mol. Phylogenet. Evol.">
        <title>Elucidating the phylogenetic position of Gnathostomulida and first mitochondrial genomes of Gnathostomulida, Gastrotricha and Polycladida (Platyhelminthes).</title>
        <authorList>
            <person name="Golombek A."/>
            <person name="Tobergte S."/>
            <person name="Struck T.H."/>
        </authorList>
    </citation>
    <scope>NUCLEOTIDE SEQUENCE</scope>
</reference>
<evidence type="ECO:0000313" key="2">
    <source>
        <dbReference type="EMBL" id="AKD00021.1"/>
    </source>
</evidence>
<name>A0A0F6PZ83_9BILA</name>
<proteinExistence type="predicted"/>
<keyword evidence="1" id="KW-0812">Transmembrane</keyword>
<dbReference type="GeneID" id="24251132"/>
<dbReference type="AlphaFoldDB" id="A0A0F6PZ83"/>
<dbReference type="CTD" id="4509"/>
<sequence length="52" mass="6502">MKLPHMSPMNWLYFMFIFFCIMFSFLFFFDSNNKDNDSMLHFVSLKKSNFKW</sequence>
<keyword evidence="2" id="KW-0496">Mitochondrion</keyword>
<geneLocation type="mitochondrion" evidence="2"/>
<evidence type="ECO:0000256" key="1">
    <source>
        <dbReference type="SAM" id="Phobius"/>
    </source>
</evidence>
<accession>A0A0F6PZ83</accession>
<feature type="transmembrane region" description="Helical" evidence="1">
    <location>
        <begin position="12"/>
        <end position="29"/>
    </location>
</feature>
<keyword evidence="1" id="KW-0472">Membrane</keyword>
<dbReference type="EMBL" id="KP965860">
    <property type="protein sequence ID" value="AKD00021.1"/>
    <property type="molecule type" value="Genomic_DNA"/>
</dbReference>
<keyword evidence="1" id="KW-1133">Transmembrane helix</keyword>
<protein>
    <submittedName>
        <fullName evidence="2">ATP synthase F0 subunit 8</fullName>
    </submittedName>
</protein>
<organism evidence="2">
    <name type="scientific">Gnathostomula armata</name>
    <dbReference type="NCBI Taxonomy" id="231613"/>
    <lineage>
        <taxon>Eukaryota</taxon>
        <taxon>Metazoa</taxon>
        <taxon>Spiralia</taxon>
        <taxon>Gnathifera</taxon>
        <taxon>Gnathostomulida</taxon>
        <taxon>Bursovaginoidea</taxon>
        <taxon>Gnathostomulidae</taxon>
        <taxon>Gnathostomula</taxon>
    </lineage>
</organism>
<dbReference type="RefSeq" id="YP_009136546.1">
    <property type="nucleotide sequence ID" value="NC_026983.1"/>
</dbReference>